<proteinExistence type="predicted"/>
<dbReference type="AlphaFoldDB" id="A0A4S2MXJ2"/>
<dbReference type="EMBL" id="ML220119">
    <property type="protein sequence ID" value="TGZ81422.1"/>
    <property type="molecule type" value="Genomic_DNA"/>
</dbReference>
<dbReference type="InterPro" id="IPR029058">
    <property type="entry name" value="AB_hydrolase_fold"/>
</dbReference>
<dbReference type="OrthoDB" id="10034502at2759"/>
<name>A0A4S2MXJ2_9PEZI</name>
<dbReference type="InterPro" id="IPR013744">
    <property type="entry name" value="SidJ"/>
</dbReference>
<feature type="compositionally biased region" description="Low complexity" evidence="1">
    <location>
        <begin position="385"/>
        <end position="397"/>
    </location>
</feature>
<feature type="compositionally biased region" description="Low complexity" evidence="1">
    <location>
        <begin position="367"/>
        <end position="378"/>
    </location>
</feature>
<gene>
    <name evidence="2" type="ORF">EX30DRAFT_363799</name>
</gene>
<accession>A0A4S2MXJ2</accession>
<dbReference type="Pfam" id="PF08538">
    <property type="entry name" value="DUF1749"/>
    <property type="match status" value="1"/>
</dbReference>
<dbReference type="Gene3D" id="3.40.50.1820">
    <property type="entry name" value="alpha/beta hydrolase"/>
    <property type="match status" value="1"/>
</dbReference>
<protein>
    <submittedName>
        <fullName evidence="2">DUF1749-domain-containing protein</fullName>
    </submittedName>
</protein>
<sequence length="472" mass="50319">MSSQPGTIHHYSTSNPKLIAFEHTLSASNDAPPNYLLFIGGMGDGLNSVPIVSHLSPHIPSTWRLIEVLTTSSYIGWGTGSLKRDVEEISLAVGYFRAQATPDVKIVVMGHSTGSQDVLQYTLTMANEGEMVEKLDGAILQAPVSDRESIAQSTDRTTYLTSLTFADSFRASGQGEDVMPLSLRPGFEDTPVSAERWYSITAPLHPVTKQPQGADDFFSSDILPETLNTTFGHIPTDLSLLVLYSGSDQHVPGRVDKEALVARWKDACKAKWSSKGGIVKGADHAMKDVTADVIADFVSRVTGFLGDVSGGGEAATTEESGAQKEPKEPGPKISIKEAAERAPGTVLEETPSHQETASPSPSPTPAPSATGPTIIETPSSPPPAASSSETNEESANALKPTEIEEAAIRPSEVEETEMETSVPPQESEESMPEGAKVDPVVKKALETEVKEVREGKGVEEEVALAEKENSEK</sequence>
<evidence type="ECO:0000313" key="3">
    <source>
        <dbReference type="Proteomes" id="UP000298138"/>
    </source>
</evidence>
<dbReference type="InParanoid" id="A0A4S2MXJ2"/>
<reference evidence="2 3" key="1">
    <citation type="submission" date="2019-04" db="EMBL/GenBank/DDBJ databases">
        <title>Comparative genomics and transcriptomics to analyze fruiting body development in filamentous ascomycetes.</title>
        <authorList>
            <consortium name="DOE Joint Genome Institute"/>
            <person name="Lutkenhaus R."/>
            <person name="Traeger S."/>
            <person name="Breuer J."/>
            <person name="Kuo A."/>
            <person name="Lipzen A."/>
            <person name="Pangilinan J."/>
            <person name="Dilworth D."/>
            <person name="Sandor L."/>
            <person name="Poggeler S."/>
            <person name="Barry K."/>
            <person name="Grigoriev I.V."/>
            <person name="Nowrousian M."/>
        </authorList>
    </citation>
    <scope>NUCLEOTIDE SEQUENCE [LARGE SCALE GENOMIC DNA]</scope>
    <source>
        <strain evidence="2 3">CBS 389.68</strain>
    </source>
</reference>
<dbReference type="Proteomes" id="UP000298138">
    <property type="component" value="Unassembled WGS sequence"/>
</dbReference>
<feature type="compositionally biased region" description="Basic and acidic residues" evidence="1">
    <location>
        <begin position="321"/>
        <end position="340"/>
    </location>
</feature>
<dbReference type="PANTHER" id="PTHR31591:SF1">
    <property type="entry name" value="UPF0613 PROTEIN PB24D3.06C"/>
    <property type="match status" value="1"/>
</dbReference>
<keyword evidence="3" id="KW-1185">Reference proteome</keyword>
<evidence type="ECO:0000313" key="2">
    <source>
        <dbReference type="EMBL" id="TGZ81422.1"/>
    </source>
</evidence>
<evidence type="ECO:0000256" key="1">
    <source>
        <dbReference type="SAM" id="MobiDB-lite"/>
    </source>
</evidence>
<feature type="region of interest" description="Disordered" evidence="1">
    <location>
        <begin position="309"/>
        <end position="439"/>
    </location>
</feature>
<dbReference type="PANTHER" id="PTHR31591">
    <property type="entry name" value="UPF0613 PROTEIN PB24D3.06C"/>
    <property type="match status" value="1"/>
</dbReference>
<organism evidence="2 3">
    <name type="scientific">Ascodesmis nigricans</name>
    <dbReference type="NCBI Taxonomy" id="341454"/>
    <lineage>
        <taxon>Eukaryota</taxon>
        <taxon>Fungi</taxon>
        <taxon>Dikarya</taxon>
        <taxon>Ascomycota</taxon>
        <taxon>Pezizomycotina</taxon>
        <taxon>Pezizomycetes</taxon>
        <taxon>Pezizales</taxon>
        <taxon>Ascodesmidaceae</taxon>
        <taxon>Ascodesmis</taxon>
    </lineage>
</organism>
<dbReference type="SUPFAM" id="SSF53474">
    <property type="entry name" value="alpha/beta-Hydrolases"/>
    <property type="match status" value="1"/>
</dbReference>